<proteinExistence type="predicted"/>
<name>A0AA40ZVU8_9SPHN</name>
<evidence type="ECO:0000313" key="2">
    <source>
        <dbReference type="EMBL" id="MBN3556863.1"/>
    </source>
</evidence>
<organism evidence="2 3">
    <name type="scientific">Sphingomonas yabuuchiae</name>
    <dbReference type="NCBI Taxonomy" id="172044"/>
    <lineage>
        <taxon>Bacteria</taxon>
        <taxon>Pseudomonadati</taxon>
        <taxon>Pseudomonadota</taxon>
        <taxon>Alphaproteobacteria</taxon>
        <taxon>Sphingomonadales</taxon>
        <taxon>Sphingomonadaceae</taxon>
        <taxon>Sphingomonas</taxon>
    </lineage>
</organism>
<dbReference type="Proteomes" id="UP000704529">
    <property type="component" value="Unassembled WGS sequence"/>
</dbReference>
<dbReference type="EMBL" id="JAFHKU010000081">
    <property type="protein sequence ID" value="MBN3556863.1"/>
    <property type="molecule type" value="Genomic_DNA"/>
</dbReference>
<comment type="caution">
    <text evidence="2">The sequence shown here is derived from an EMBL/GenBank/DDBJ whole genome shotgun (WGS) entry which is preliminary data.</text>
</comment>
<reference evidence="2" key="1">
    <citation type="submission" date="2021-01" db="EMBL/GenBank/DDBJ databases">
        <title>Genome Sequencing of Type Strains.</title>
        <authorList>
            <person name="Lemaire J.F."/>
            <person name="Inderbitzin P."/>
            <person name="Collins S.B."/>
            <person name="Wespe N."/>
            <person name="Knight-Connoni V."/>
        </authorList>
    </citation>
    <scope>NUCLEOTIDE SEQUENCE</scope>
    <source>
        <strain evidence="2">DSM 14562</strain>
    </source>
</reference>
<evidence type="ECO:0000313" key="3">
    <source>
        <dbReference type="Proteomes" id="UP000704529"/>
    </source>
</evidence>
<accession>A0AA40ZVU8</accession>
<feature type="non-terminal residue" evidence="2">
    <location>
        <position position="1"/>
    </location>
</feature>
<dbReference type="AlphaFoldDB" id="A0AA40ZVU8"/>
<feature type="region of interest" description="Disordered" evidence="1">
    <location>
        <begin position="1"/>
        <end position="22"/>
    </location>
</feature>
<sequence>NQPADESMINRRRSGVRGTPAKVNANAGLAASDKVNSASVSDGSHESVYSGPLYVTPPPWIARMAKGSASATTTICGPIQDARSFSGHVAVRWLTDF</sequence>
<evidence type="ECO:0000256" key="1">
    <source>
        <dbReference type="SAM" id="MobiDB-lite"/>
    </source>
</evidence>
<protein>
    <submittedName>
        <fullName evidence="2">Uncharacterized protein</fullName>
    </submittedName>
</protein>
<dbReference type="RefSeq" id="WP_206362658.1">
    <property type="nucleotide sequence ID" value="NZ_JAFHKU010000081.1"/>
</dbReference>
<gene>
    <name evidence="2" type="ORF">JYA60_01255</name>
</gene>